<evidence type="ECO:0000313" key="2">
    <source>
        <dbReference type="EMBL" id="KAL3766584.1"/>
    </source>
</evidence>
<dbReference type="Proteomes" id="UP001530400">
    <property type="component" value="Unassembled WGS sequence"/>
</dbReference>
<accession>A0ABD3MRS1</accession>
<comment type="caution">
    <text evidence="2">The sequence shown here is derived from an EMBL/GenBank/DDBJ whole genome shotgun (WGS) entry which is preliminary data.</text>
</comment>
<evidence type="ECO:0000256" key="1">
    <source>
        <dbReference type="SAM" id="MobiDB-lite"/>
    </source>
</evidence>
<keyword evidence="3" id="KW-1185">Reference proteome</keyword>
<evidence type="ECO:0000313" key="3">
    <source>
        <dbReference type="Proteomes" id="UP001530400"/>
    </source>
</evidence>
<dbReference type="AlphaFoldDB" id="A0ABD3MRS1"/>
<sequence length="285" mass="31914">MLLSNSKLKAQTLIVFATAAQAAEHFTCKALPWFPAQQTNSSSRGRSVRDVYMCLGSYTSGRAAKIHRLTRRKHRRQLRRGNNRNPTPPPPPNGKIHTSVRLACALRYFAGGSPYDIISTYGISHTEQFDSVWYVVDAVNKTKEFDIKYPECHEEQKKIAEDFCGVSTVKFDCCCGSIDGILIWTLKPTLVDAKAVGVDQQKFMCGRKHKFGLNCQAVCDASLDQGLLVYNLVLFGDNAYINSQYMVTPYPNTSGGPKDNYNFFHSQLRIRIECAFGMLVRGGAY</sequence>
<feature type="compositionally biased region" description="Basic residues" evidence="1">
    <location>
        <begin position="67"/>
        <end position="82"/>
    </location>
</feature>
<name>A0ABD3MRS1_9STRA</name>
<evidence type="ECO:0008006" key="4">
    <source>
        <dbReference type="Google" id="ProtNLM"/>
    </source>
</evidence>
<protein>
    <recommendedName>
        <fullName evidence="4">DDE Tnp4 domain-containing protein</fullName>
    </recommendedName>
</protein>
<dbReference type="EMBL" id="JALLPJ020001383">
    <property type="protein sequence ID" value="KAL3766584.1"/>
    <property type="molecule type" value="Genomic_DNA"/>
</dbReference>
<organism evidence="2 3">
    <name type="scientific">Cyclotella atomus</name>
    <dbReference type="NCBI Taxonomy" id="382360"/>
    <lineage>
        <taxon>Eukaryota</taxon>
        <taxon>Sar</taxon>
        <taxon>Stramenopiles</taxon>
        <taxon>Ochrophyta</taxon>
        <taxon>Bacillariophyta</taxon>
        <taxon>Coscinodiscophyceae</taxon>
        <taxon>Thalassiosirophycidae</taxon>
        <taxon>Stephanodiscales</taxon>
        <taxon>Stephanodiscaceae</taxon>
        <taxon>Cyclotella</taxon>
    </lineage>
</organism>
<feature type="region of interest" description="Disordered" evidence="1">
    <location>
        <begin position="67"/>
        <end position="95"/>
    </location>
</feature>
<proteinExistence type="predicted"/>
<reference evidence="2 3" key="1">
    <citation type="submission" date="2024-10" db="EMBL/GenBank/DDBJ databases">
        <title>Updated reference genomes for cyclostephanoid diatoms.</title>
        <authorList>
            <person name="Roberts W.R."/>
            <person name="Alverson A.J."/>
        </authorList>
    </citation>
    <scope>NUCLEOTIDE SEQUENCE [LARGE SCALE GENOMIC DNA]</scope>
    <source>
        <strain evidence="2 3">AJA010-31</strain>
    </source>
</reference>
<gene>
    <name evidence="2" type="ORF">ACHAWO_008258</name>
</gene>